<sequence>MDSGGSCGLQIRYRVGDPAEVGSTPTRSRQNYSSLKNQVCGTLFYLVFDKGTR</sequence>
<dbReference type="EMBL" id="AFZX01000031">
    <property type="protein sequence ID" value="EHL08100.1"/>
    <property type="molecule type" value="Genomic_DNA"/>
</dbReference>
<organism evidence="1 2">
    <name type="scientific">Desulfitobacterium hafniense DP7</name>
    <dbReference type="NCBI Taxonomy" id="537010"/>
    <lineage>
        <taxon>Bacteria</taxon>
        <taxon>Bacillati</taxon>
        <taxon>Bacillota</taxon>
        <taxon>Clostridia</taxon>
        <taxon>Eubacteriales</taxon>
        <taxon>Desulfitobacteriaceae</taxon>
        <taxon>Desulfitobacterium</taxon>
    </lineage>
</organism>
<proteinExistence type="predicted"/>
<dbReference type="Proteomes" id="UP000004416">
    <property type="component" value="Unassembled WGS sequence"/>
</dbReference>
<reference evidence="1 2" key="1">
    <citation type="submission" date="2011-08" db="EMBL/GenBank/DDBJ databases">
        <authorList>
            <person name="Weinstock G."/>
            <person name="Sodergren E."/>
            <person name="Clifton S."/>
            <person name="Fulton L."/>
            <person name="Fulton B."/>
            <person name="Courtney L."/>
            <person name="Fronick C."/>
            <person name="Harrison M."/>
            <person name="Strong C."/>
            <person name="Farmer C."/>
            <person name="Delahaunty K."/>
            <person name="Markovic C."/>
            <person name="Hall O."/>
            <person name="Minx P."/>
            <person name="Tomlinson C."/>
            <person name="Mitreva M."/>
            <person name="Hou S."/>
            <person name="Chen J."/>
            <person name="Wollam A."/>
            <person name="Pepin K.H."/>
            <person name="Johnson M."/>
            <person name="Bhonagiri V."/>
            <person name="Zhang X."/>
            <person name="Suruliraj S."/>
            <person name="Warren W."/>
            <person name="Chinwalla A."/>
            <person name="Mardis E.R."/>
            <person name="Wilson R.K."/>
        </authorList>
    </citation>
    <scope>NUCLEOTIDE SEQUENCE [LARGE SCALE GENOMIC DNA]</scope>
    <source>
        <strain evidence="1 2">DP7</strain>
    </source>
</reference>
<gene>
    <name evidence="1" type="ORF">HMPREF0322_01193</name>
</gene>
<name>G9XJR2_DESHA</name>
<protein>
    <submittedName>
        <fullName evidence="1">Uncharacterized protein</fullName>
    </submittedName>
</protein>
<dbReference type="HOGENOM" id="CLU_3060854_0_0_9"/>
<comment type="caution">
    <text evidence="1">The sequence shown here is derived from an EMBL/GenBank/DDBJ whole genome shotgun (WGS) entry which is preliminary data.</text>
</comment>
<evidence type="ECO:0000313" key="1">
    <source>
        <dbReference type="EMBL" id="EHL08100.1"/>
    </source>
</evidence>
<accession>G9XJR2</accession>
<dbReference type="AlphaFoldDB" id="G9XJR2"/>
<evidence type="ECO:0000313" key="2">
    <source>
        <dbReference type="Proteomes" id="UP000004416"/>
    </source>
</evidence>